<sequence>MPHCIIECSADLARHPEIATLAKAIHDAAEQSGLFQTADIKTRLLPAAQALVGGAEADFIHINCLVLAGRSAEQKGKLADSLMRAACVQFPGLAAVSCEVRDMERAAYAKRGG</sequence>
<dbReference type="RefSeq" id="WP_103902643.1">
    <property type="nucleotide sequence ID" value="NZ_PQWB01000037.1"/>
</dbReference>
<gene>
    <name evidence="1" type="ORF">C2I19_10485</name>
</gene>
<dbReference type="OrthoDB" id="9814215at2"/>
<dbReference type="InterPro" id="IPR004220">
    <property type="entry name" value="5-COMe_2-OHmuconate_Isoase"/>
</dbReference>
<dbReference type="GO" id="GO:0008704">
    <property type="term" value="F:5-carboxymethyl-2-hydroxymuconate delta-isomerase activity"/>
    <property type="evidence" value="ECO:0007669"/>
    <property type="project" value="InterPro"/>
</dbReference>
<keyword evidence="1" id="KW-0413">Isomerase</keyword>
<organism evidence="1 2">
    <name type="scientific">Chromobacterium alticapitis</name>
    <dbReference type="NCBI Taxonomy" id="2073169"/>
    <lineage>
        <taxon>Bacteria</taxon>
        <taxon>Pseudomonadati</taxon>
        <taxon>Pseudomonadota</taxon>
        <taxon>Betaproteobacteria</taxon>
        <taxon>Neisseriales</taxon>
        <taxon>Chromobacteriaceae</taxon>
        <taxon>Chromobacterium</taxon>
    </lineage>
</organism>
<dbReference type="Pfam" id="PF02962">
    <property type="entry name" value="CHMI"/>
    <property type="match status" value="1"/>
</dbReference>
<proteinExistence type="predicted"/>
<dbReference type="AlphaFoldDB" id="A0A2S5DG61"/>
<dbReference type="SUPFAM" id="SSF55331">
    <property type="entry name" value="Tautomerase/MIF"/>
    <property type="match status" value="1"/>
</dbReference>
<dbReference type="PANTHER" id="PTHR37950">
    <property type="entry name" value="4-HYDROXYPHENYLACETATE CATABOLISM PROTEIN"/>
    <property type="match status" value="1"/>
</dbReference>
<dbReference type="PANTHER" id="PTHR37950:SF1">
    <property type="entry name" value="4-HYDROXYPHENYLACETATE CATABOLISM PROTEIN"/>
    <property type="match status" value="1"/>
</dbReference>
<dbReference type="InterPro" id="IPR014347">
    <property type="entry name" value="Tautomerase/MIF_sf"/>
</dbReference>
<accession>A0A2S5DG61</accession>
<dbReference type="Gene3D" id="3.30.429.10">
    <property type="entry name" value="Macrophage Migration Inhibitory Factor"/>
    <property type="match status" value="1"/>
</dbReference>
<evidence type="ECO:0000313" key="1">
    <source>
        <dbReference type="EMBL" id="POZ62075.1"/>
    </source>
</evidence>
<keyword evidence="2" id="KW-1185">Reference proteome</keyword>
<comment type="caution">
    <text evidence="1">The sequence shown here is derived from an EMBL/GenBank/DDBJ whole genome shotgun (WGS) entry which is preliminary data.</text>
</comment>
<reference evidence="2" key="1">
    <citation type="submission" date="2018-02" db="EMBL/GenBank/DDBJ databases">
        <authorList>
            <person name="O'Hara-Hanley K."/>
            <person name="Soby S."/>
        </authorList>
    </citation>
    <scope>NUCLEOTIDE SEQUENCE [LARGE SCALE GENOMIC DNA]</scope>
    <source>
        <strain evidence="2">MWU14-2602</strain>
    </source>
</reference>
<protein>
    <submittedName>
        <fullName evidence="1">5-carboxymethyl-2-hydroxymuconate isomerase</fullName>
    </submittedName>
</protein>
<name>A0A2S5DG61_9NEIS</name>
<dbReference type="Proteomes" id="UP000237082">
    <property type="component" value="Unassembled WGS sequence"/>
</dbReference>
<dbReference type="CDD" id="cd00580">
    <property type="entry name" value="CHMI"/>
    <property type="match status" value="1"/>
</dbReference>
<dbReference type="EMBL" id="PQWB01000037">
    <property type="protein sequence ID" value="POZ62075.1"/>
    <property type="molecule type" value="Genomic_DNA"/>
</dbReference>
<evidence type="ECO:0000313" key="2">
    <source>
        <dbReference type="Proteomes" id="UP000237082"/>
    </source>
</evidence>